<evidence type="ECO:0000256" key="8">
    <source>
        <dbReference type="SAM" id="MobiDB-lite"/>
    </source>
</evidence>
<dbReference type="FunFam" id="3.30.730.10:FF:000006">
    <property type="entry name" value="ethylene-responsive transcription factor ERF014-like"/>
    <property type="match status" value="1"/>
</dbReference>
<evidence type="ECO:0000256" key="4">
    <source>
        <dbReference type="ARBA" id="ARBA00023159"/>
    </source>
</evidence>
<dbReference type="InterPro" id="IPR001471">
    <property type="entry name" value="AP2/ERF_dom"/>
</dbReference>
<feature type="domain" description="AP2/ERF" evidence="9">
    <location>
        <begin position="31"/>
        <end position="89"/>
    </location>
</feature>
<keyword evidence="4" id="KW-0010">Activator</keyword>
<dbReference type="PANTHER" id="PTHR31985:SF309">
    <property type="entry name" value="OS02G0767800 PROTEIN"/>
    <property type="match status" value="1"/>
</dbReference>
<keyword evidence="5" id="KW-0804">Transcription</keyword>
<dbReference type="InterPro" id="IPR036955">
    <property type="entry name" value="AP2/ERF_dom_sf"/>
</dbReference>
<comment type="subcellular location">
    <subcellularLocation>
        <location evidence="1">Nucleus</location>
    </subcellularLocation>
</comment>
<dbReference type="GO" id="GO:0000976">
    <property type="term" value="F:transcription cis-regulatory region binding"/>
    <property type="evidence" value="ECO:0007669"/>
    <property type="project" value="UniProtKB-ARBA"/>
</dbReference>
<evidence type="ECO:0000256" key="1">
    <source>
        <dbReference type="ARBA" id="ARBA00004123"/>
    </source>
</evidence>
<dbReference type="InterPro" id="IPR016177">
    <property type="entry name" value="DNA-bd_dom_sf"/>
</dbReference>
<dbReference type="Pfam" id="PF00847">
    <property type="entry name" value="AP2"/>
    <property type="match status" value="1"/>
</dbReference>
<keyword evidence="6" id="KW-0539">Nucleus</keyword>
<reference evidence="10" key="1">
    <citation type="journal article" date="2009" name="PLoS Genet.">
        <title>Sequencing, mapping, and analysis of 27,455 maize full-length cDNAs.</title>
        <authorList>
            <person name="Soderlund C."/>
            <person name="Descour A."/>
            <person name="Kudrna D."/>
            <person name="Bomhoff M."/>
            <person name="Boyd L."/>
            <person name="Currie J."/>
            <person name="Angelova A."/>
            <person name="Collura K."/>
            <person name="Wissotski M."/>
            <person name="Ashley E."/>
            <person name="Morrow D."/>
            <person name="Fernandes J."/>
            <person name="Walbot V."/>
            <person name="Yu Y."/>
        </authorList>
    </citation>
    <scope>NUCLEOTIDE SEQUENCE</scope>
    <source>
        <strain evidence="10">B73</strain>
    </source>
</reference>
<dbReference type="PANTHER" id="PTHR31985">
    <property type="entry name" value="ETHYLENE-RESPONSIVE TRANSCRIPTION FACTOR ERF042-RELATED"/>
    <property type="match status" value="1"/>
</dbReference>
<dbReference type="CDD" id="cd00018">
    <property type="entry name" value="AP2"/>
    <property type="match status" value="1"/>
</dbReference>
<evidence type="ECO:0000256" key="2">
    <source>
        <dbReference type="ARBA" id="ARBA00023015"/>
    </source>
</evidence>
<dbReference type="EMBL" id="BT037212">
    <property type="protein sequence ID" value="ACF82217.1"/>
    <property type="molecule type" value="mRNA"/>
</dbReference>
<evidence type="ECO:0000256" key="6">
    <source>
        <dbReference type="ARBA" id="ARBA00023242"/>
    </source>
</evidence>
<dbReference type="AlphaFoldDB" id="B4FJC4"/>
<dbReference type="SUPFAM" id="SSF54171">
    <property type="entry name" value="DNA-binding domain"/>
    <property type="match status" value="1"/>
</dbReference>
<dbReference type="SMART" id="SM00380">
    <property type="entry name" value="AP2"/>
    <property type="match status" value="1"/>
</dbReference>
<comment type="similarity">
    <text evidence="7">Belongs to the AP2/ERF transcription factor family. ERF subfamily.</text>
</comment>
<organism evidence="10">
    <name type="scientific">Zea mays</name>
    <name type="common">Maize</name>
    <dbReference type="NCBI Taxonomy" id="4577"/>
    <lineage>
        <taxon>Eukaryota</taxon>
        <taxon>Viridiplantae</taxon>
        <taxon>Streptophyta</taxon>
        <taxon>Embryophyta</taxon>
        <taxon>Tracheophyta</taxon>
        <taxon>Spermatophyta</taxon>
        <taxon>Magnoliopsida</taxon>
        <taxon>Liliopsida</taxon>
        <taxon>Poales</taxon>
        <taxon>Poaceae</taxon>
        <taxon>PACMAD clade</taxon>
        <taxon>Panicoideae</taxon>
        <taxon>Andropogonodae</taxon>
        <taxon>Andropogoneae</taxon>
        <taxon>Tripsacinae</taxon>
        <taxon>Zea</taxon>
    </lineage>
</organism>
<dbReference type="GO" id="GO:0003700">
    <property type="term" value="F:DNA-binding transcription factor activity"/>
    <property type="evidence" value="ECO:0007669"/>
    <property type="project" value="InterPro"/>
</dbReference>
<evidence type="ECO:0000256" key="5">
    <source>
        <dbReference type="ARBA" id="ARBA00023163"/>
    </source>
</evidence>
<dbReference type="GO" id="GO:0005634">
    <property type="term" value="C:nucleus"/>
    <property type="evidence" value="ECO:0007669"/>
    <property type="project" value="UniProtKB-SubCell"/>
</dbReference>
<keyword evidence="2" id="KW-0805">Transcription regulation</keyword>
<dbReference type="Gene3D" id="3.30.730.10">
    <property type="entry name" value="AP2/ERF domain"/>
    <property type="match status" value="1"/>
</dbReference>
<keyword evidence="3" id="KW-0238">DNA-binding</keyword>
<evidence type="ECO:0000259" key="9">
    <source>
        <dbReference type="PROSITE" id="PS51032"/>
    </source>
</evidence>
<dbReference type="PROSITE" id="PS51032">
    <property type="entry name" value="AP2_ERF"/>
    <property type="match status" value="1"/>
</dbReference>
<evidence type="ECO:0000313" key="10">
    <source>
        <dbReference type="EMBL" id="ACF82217.1"/>
    </source>
</evidence>
<dbReference type="PRINTS" id="PR00367">
    <property type="entry name" value="ETHRSPELEMNT"/>
</dbReference>
<sequence>MVKGAHFQDAAVDGGAGGNAEAAMQGGAKRQYKGVRMRSWGSWVSEVRAPSQKTRIWLGSYSTAEAAARAYDAALLCLKGSAAADLNFPVHLPFHVPAAAAMSPKSIQRVAAAAAAASGGATCSPPAPLLRAATATRRRRLALAPRRPAGTLACATARRTTTTWTWTWRATPTRTSPRSRTSRPSSSRLSAWSTP</sequence>
<dbReference type="SMR" id="B4FJC4"/>
<name>B4FJC4_MAIZE</name>
<evidence type="ECO:0000256" key="3">
    <source>
        <dbReference type="ARBA" id="ARBA00023125"/>
    </source>
</evidence>
<protein>
    <recommendedName>
        <fullName evidence="9">AP2/ERF domain-containing protein</fullName>
    </recommendedName>
</protein>
<accession>B4FJC4</accession>
<evidence type="ECO:0000256" key="7">
    <source>
        <dbReference type="ARBA" id="ARBA00024343"/>
    </source>
</evidence>
<proteinExistence type="evidence at transcript level"/>
<dbReference type="InterPro" id="IPR051032">
    <property type="entry name" value="AP2/ERF_TF_ERF_subfamily"/>
</dbReference>
<feature type="region of interest" description="Disordered" evidence="8">
    <location>
        <begin position="169"/>
        <end position="195"/>
    </location>
</feature>